<dbReference type="AlphaFoldDB" id="A0A0A1VV40"/>
<dbReference type="InterPro" id="IPR002187">
    <property type="entry name" value="N-reg_PII"/>
</dbReference>
<sequence>MSSSSLPIKPAVLVVIIGETVLQDRMIKLLQELGVTGYTLSQAQGAGRHGNRQGDMVGYNTNIEIKTVVSQEVSEAIFSGLVEYQANHALIAFRQNVEALTGFEII</sequence>
<dbReference type="InterPro" id="IPR015867">
    <property type="entry name" value="N-reg_PII/ATP_PRibTrfase_C"/>
</dbReference>
<dbReference type="InterPro" id="IPR011322">
    <property type="entry name" value="N-reg_PII-like_a/b"/>
</dbReference>
<evidence type="ECO:0000313" key="2">
    <source>
        <dbReference type="Proteomes" id="UP000030321"/>
    </source>
</evidence>
<proteinExistence type="predicted"/>
<evidence type="ECO:0000313" key="1">
    <source>
        <dbReference type="EMBL" id="GAL93595.1"/>
    </source>
</evidence>
<evidence type="ECO:0008006" key="3">
    <source>
        <dbReference type="Google" id="ProtNLM"/>
    </source>
</evidence>
<dbReference type="Pfam" id="PF00543">
    <property type="entry name" value="P-II"/>
    <property type="match status" value="1"/>
</dbReference>
<name>A0A0A1VV40_MICAE</name>
<dbReference type="EMBL" id="BBPA01000041">
    <property type="protein sequence ID" value="GAL93595.1"/>
    <property type="molecule type" value="Genomic_DNA"/>
</dbReference>
<reference evidence="2" key="1">
    <citation type="journal article" date="2015" name="Genome">
        <title>Whole Genome Sequence of the Non-Microcystin-Producing Microcystis aeruginosa Strain NIES-44.</title>
        <authorList>
            <person name="Okano K."/>
            <person name="Miyata N."/>
            <person name="Ozaki Y."/>
        </authorList>
    </citation>
    <scope>NUCLEOTIDE SEQUENCE [LARGE SCALE GENOMIC DNA]</scope>
    <source>
        <strain evidence="2">NIES-44</strain>
    </source>
</reference>
<dbReference type="SUPFAM" id="SSF54913">
    <property type="entry name" value="GlnB-like"/>
    <property type="match status" value="1"/>
</dbReference>
<accession>A0A0A1VV40</accession>
<protein>
    <recommendedName>
        <fullName evidence="3">Nitrogen regulatory protein P-II</fullName>
    </recommendedName>
</protein>
<dbReference type="RefSeq" id="WP_002752253.1">
    <property type="nucleotide sequence ID" value="NZ_BBPA01000041.1"/>
</dbReference>
<comment type="caution">
    <text evidence="1">The sequence shown here is derived from an EMBL/GenBank/DDBJ whole genome shotgun (WGS) entry which is preliminary data.</text>
</comment>
<gene>
    <name evidence="1" type="ORF">N44_02450</name>
</gene>
<organism evidence="1 2">
    <name type="scientific">Microcystis aeruginosa NIES-44</name>
    <dbReference type="NCBI Taxonomy" id="449439"/>
    <lineage>
        <taxon>Bacteria</taxon>
        <taxon>Bacillati</taxon>
        <taxon>Cyanobacteriota</taxon>
        <taxon>Cyanophyceae</taxon>
        <taxon>Oscillatoriophycideae</taxon>
        <taxon>Chroococcales</taxon>
        <taxon>Microcystaceae</taxon>
        <taxon>Microcystis</taxon>
    </lineage>
</organism>
<dbReference type="Proteomes" id="UP000030321">
    <property type="component" value="Unassembled WGS sequence"/>
</dbReference>
<dbReference type="Gene3D" id="3.30.70.120">
    <property type="match status" value="1"/>
</dbReference>
<dbReference type="GO" id="GO:0030234">
    <property type="term" value="F:enzyme regulator activity"/>
    <property type="evidence" value="ECO:0007669"/>
    <property type="project" value="InterPro"/>
</dbReference>
<dbReference type="GO" id="GO:0006808">
    <property type="term" value="P:regulation of nitrogen utilization"/>
    <property type="evidence" value="ECO:0007669"/>
    <property type="project" value="InterPro"/>
</dbReference>